<dbReference type="Gene3D" id="3.40.50.1440">
    <property type="entry name" value="Tubulin/FtsZ, GTPase domain"/>
    <property type="match status" value="1"/>
</dbReference>
<dbReference type="Pfam" id="PF03953">
    <property type="entry name" value="Tubulin_C"/>
    <property type="match status" value="1"/>
</dbReference>
<dbReference type="EMBL" id="VSWD01000011">
    <property type="protein sequence ID" value="KAK3088073.1"/>
    <property type="molecule type" value="Genomic_DNA"/>
</dbReference>
<evidence type="ECO:0000313" key="8">
    <source>
        <dbReference type="Proteomes" id="UP001186944"/>
    </source>
</evidence>
<keyword evidence="2" id="KW-0493">Microtubule</keyword>
<dbReference type="InterPro" id="IPR003008">
    <property type="entry name" value="Tubulin_FtsZ_GTPase"/>
</dbReference>
<dbReference type="GO" id="GO:0005525">
    <property type="term" value="F:GTP binding"/>
    <property type="evidence" value="ECO:0007669"/>
    <property type="project" value="UniProtKB-KW"/>
</dbReference>
<evidence type="ECO:0000256" key="3">
    <source>
        <dbReference type="ARBA" id="ARBA00022741"/>
    </source>
</evidence>
<dbReference type="PRINTS" id="PR01161">
    <property type="entry name" value="TUBULIN"/>
</dbReference>
<dbReference type="CDD" id="cd02190">
    <property type="entry name" value="epsilon_tubulin"/>
    <property type="match status" value="1"/>
</dbReference>
<dbReference type="InterPro" id="IPR008280">
    <property type="entry name" value="Tub_FtsZ_C"/>
</dbReference>
<dbReference type="SUPFAM" id="SSF52490">
    <property type="entry name" value="Tubulin nucleotide-binding domain-like"/>
    <property type="match status" value="1"/>
</dbReference>
<dbReference type="InterPro" id="IPR000217">
    <property type="entry name" value="Tubulin"/>
</dbReference>
<dbReference type="InterPro" id="IPR023123">
    <property type="entry name" value="Tubulin_C"/>
</dbReference>
<evidence type="ECO:0008006" key="9">
    <source>
        <dbReference type="Google" id="ProtNLM"/>
    </source>
</evidence>
<dbReference type="SUPFAM" id="SSF55307">
    <property type="entry name" value="Tubulin C-terminal domain-like"/>
    <property type="match status" value="1"/>
</dbReference>
<dbReference type="GO" id="GO:0007017">
    <property type="term" value="P:microtubule-based process"/>
    <property type="evidence" value="ECO:0007669"/>
    <property type="project" value="InterPro"/>
</dbReference>
<feature type="domain" description="Tubulin/FtsZ GTPase" evidence="5">
    <location>
        <begin position="132"/>
        <end position="363"/>
    </location>
</feature>
<evidence type="ECO:0000256" key="2">
    <source>
        <dbReference type="ARBA" id="ARBA00022701"/>
    </source>
</evidence>
<dbReference type="SMART" id="SM00864">
    <property type="entry name" value="Tubulin"/>
    <property type="match status" value="1"/>
</dbReference>
<name>A0AA88XUQ4_PINIB</name>
<evidence type="ECO:0000256" key="4">
    <source>
        <dbReference type="ARBA" id="ARBA00023134"/>
    </source>
</evidence>
<dbReference type="PROSITE" id="PS00227">
    <property type="entry name" value="TUBULIN"/>
    <property type="match status" value="1"/>
</dbReference>
<dbReference type="FunFam" id="1.10.287.600:FF:000007">
    <property type="entry name" value="tubulin epsilon chain"/>
    <property type="match status" value="1"/>
</dbReference>
<dbReference type="InterPro" id="IPR036525">
    <property type="entry name" value="Tubulin/FtsZ_GTPase_sf"/>
</dbReference>
<dbReference type="Pfam" id="PF00091">
    <property type="entry name" value="Tubulin"/>
    <property type="match status" value="1"/>
</dbReference>
<evidence type="ECO:0000256" key="1">
    <source>
        <dbReference type="ARBA" id="ARBA00009636"/>
    </source>
</evidence>
<dbReference type="SMART" id="SM00865">
    <property type="entry name" value="Tubulin_C"/>
    <property type="match status" value="1"/>
</dbReference>
<dbReference type="FunFam" id="3.40.50.1440:FF:000017">
    <property type="entry name" value="Tubulin epsilon chain"/>
    <property type="match status" value="1"/>
</dbReference>
<comment type="similarity">
    <text evidence="1">Belongs to the tubulin family.</text>
</comment>
<feature type="domain" description="Tubulin/FtsZ 2-layer sandwich" evidence="6">
    <location>
        <begin position="365"/>
        <end position="500"/>
    </location>
</feature>
<dbReference type="Proteomes" id="UP001186944">
    <property type="component" value="Unassembled WGS sequence"/>
</dbReference>
<organism evidence="7 8">
    <name type="scientific">Pinctada imbricata</name>
    <name type="common">Atlantic pearl-oyster</name>
    <name type="synonym">Pinctada martensii</name>
    <dbReference type="NCBI Taxonomy" id="66713"/>
    <lineage>
        <taxon>Eukaryota</taxon>
        <taxon>Metazoa</taxon>
        <taxon>Spiralia</taxon>
        <taxon>Lophotrochozoa</taxon>
        <taxon>Mollusca</taxon>
        <taxon>Bivalvia</taxon>
        <taxon>Autobranchia</taxon>
        <taxon>Pteriomorphia</taxon>
        <taxon>Pterioida</taxon>
        <taxon>Pterioidea</taxon>
        <taxon>Pteriidae</taxon>
        <taxon>Pinctada</taxon>
    </lineage>
</organism>
<dbReference type="Gene3D" id="1.10.287.600">
    <property type="entry name" value="Helix hairpin bin"/>
    <property type="match status" value="1"/>
</dbReference>
<dbReference type="InterPro" id="IPR018316">
    <property type="entry name" value="Tubulin/FtsZ_2-layer-sand-dom"/>
</dbReference>
<protein>
    <recommendedName>
        <fullName evidence="9">Tubulin epsilon chain</fullName>
    </recommendedName>
</protein>
<evidence type="ECO:0000259" key="5">
    <source>
        <dbReference type="SMART" id="SM00864"/>
    </source>
</evidence>
<keyword evidence="3" id="KW-0547">Nucleotide-binding</keyword>
<accession>A0AA88XUQ4</accession>
<gene>
    <name evidence="7" type="ORF">FSP39_014340</name>
</gene>
<keyword evidence="4" id="KW-0342">GTP-binding</keyword>
<sequence length="561" mass="62669">MLFFYTRSPTDIQRSYRAQSSLKKCGKDPAWIPIVTFNQSAILTNVLTQGCRLVKYHVECPFTDSGIISTMQMTNMDNDHIPKYMGQCGNQIGCRFWDLALREHAAVNKSGIYDESLGSFFRNVDSRYDDPADIPLGSGRGKIKSLKARAVLVDMEEGVVSEAMKGPLKEVFDFQQLITDVSGSGNNWATGHKMYGVQYHEKLSDIIRRTAEFCDCLQCFFVMHSMGGGTGSGVGTYTLNLLADEYPDVYRFVTAVYPSADDDVITSPYNSVLAMRELTDKADCVLPIENQSLVDIVNKIGQAVPSAKMGKRVFAASGVKSGSALTAGEGGLSKPSDERPFDSMNNIVANLLLNLTSSARFEGSLNVDLNEITMNLVPFPRLHYLVASQTPLYALADVNLPPRRLDQMFSDAFSRDHQLIKADPKHSLYLACALMVRGNVEISDVRRNIERLKPNLKFIHWNQEGWKTGLCSVPPVGQPYSLLTLANNTCVHNSFSDLRDRFNRLYKRKAHVHHYTHVDGMEITDFSESLESLNSLVQEYVTLEQHMNKPAQSEPRLQVLS</sequence>
<evidence type="ECO:0000313" key="7">
    <source>
        <dbReference type="EMBL" id="KAK3088073.1"/>
    </source>
</evidence>
<comment type="caution">
    <text evidence="7">The sequence shown here is derived from an EMBL/GenBank/DDBJ whole genome shotgun (WGS) entry which is preliminary data.</text>
</comment>
<keyword evidence="8" id="KW-1185">Reference proteome</keyword>
<proteinExistence type="inferred from homology"/>
<dbReference type="GO" id="GO:0005874">
    <property type="term" value="C:microtubule"/>
    <property type="evidence" value="ECO:0007669"/>
    <property type="project" value="UniProtKB-KW"/>
</dbReference>
<evidence type="ECO:0000259" key="6">
    <source>
        <dbReference type="SMART" id="SM00865"/>
    </source>
</evidence>
<dbReference type="AlphaFoldDB" id="A0AA88XUQ4"/>
<dbReference type="PRINTS" id="PR01519">
    <property type="entry name" value="EPSLNTUBULIN"/>
</dbReference>
<dbReference type="PANTHER" id="PTHR11588">
    <property type="entry name" value="TUBULIN"/>
    <property type="match status" value="1"/>
</dbReference>
<dbReference type="InterPro" id="IPR004057">
    <property type="entry name" value="Epsilon_tubulin"/>
</dbReference>
<dbReference type="InterPro" id="IPR017975">
    <property type="entry name" value="Tubulin_CS"/>
</dbReference>
<reference evidence="7" key="1">
    <citation type="submission" date="2019-08" db="EMBL/GenBank/DDBJ databases">
        <title>The improved chromosome-level genome for the pearl oyster Pinctada fucata martensii using PacBio sequencing and Hi-C.</title>
        <authorList>
            <person name="Zheng Z."/>
        </authorList>
    </citation>
    <scope>NUCLEOTIDE SEQUENCE</scope>
    <source>
        <strain evidence="7">ZZ-2019</strain>
        <tissue evidence="7">Adductor muscle</tissue>
    </source>
</reference>